<dbReference type="GO" id="GO:0003941">
    <property type="term" value="F:L-serine ammonia-lyase activity"/>
    <property type="evidence" value="ECO:0007669"/>
    <property type="project" value="TreeGrafter"/>
</dbReference>
<reference evidence="7" key="1">
    <citation type="submission" date="2015-03" db="EMBL/GenBank/DDBJ databases">
        <title>Pseudomonas frederiksbergensis hydrocarbon degrader.</title>
        <authorList>
            <person name="Brown L.M."/>
            <person name="Ruiz O.N."/>
            <person name="Mueller S."/>
            <person name="Gunasekera T.S."/>
        </authorList>
    </citation>
    <scope>NUCLEOTIDE SEQUENCE [LARGE SCALE GENOMIC DNA]</scope>
    <source>
        <strain evidence="7">SI8</strain>
    </source>
</reference>
<organism evidence="6 7">
    <name type="scientific">Pseudomonas frederiksbergensis</name>
    <dbReference type="NCBI Taxonomy" id="104087"/>
    <lineage>
        <taxon>Bacteria</taxon>
        <taxon>Pseudomonadati</taxon>
        <taxon>Pseudomonadota</taxon>
        <taxon>Gammaproteobacteria</taxon>
        <taxon>Pseudomonadales</taxon>
        <taxon>Pseudomonadaceae</taxon>
        <taxon>Pseudomonas</taxon>
    </lineage>
</organism>
<dbReference type="PANTHER" id="PTHR48078">
    <property type="entry name" value="THREONINE DEHYDRATASE, MITOCHONDRIAL-RELATED"/>
    <property type="match status" value="1"/>
</dbReference>
<evidence type="ECO:0000256" key="1">
    <source>
        <dbReference type="ARBA" id="ARBA00001933"/>
    </source>
</evidence>
<gene>
    <name evidence="6" type="ORF">JZ00_07220</name>
</gene>
<proteinExistence type="inferred from homology"/>
<dbReference type="InterPro" id="IPR050147">
    <property type="entry name" value="Ser/Thr_Dehydratase"/>
</dbReference>
<evidence type="ECO:0000256" key="3">
    <source>
        <dbReference type="ARBA" id="ARBA00022898"/>
    </source>
</evidence>
<accession>A0A0B1Z3T3</accession>
<feature type="domain" description="Tryptophan synthase beta chain-like PALP" evidence="5">
    <location>
        <begin position="28"/>
        <end position="305"/>
    </location>
</feature>
<dbReference type="OrthoDB" id="9811476at2"/>
<dbReference type="SUPFAM" id="SSF53686">
    <property type="entry name" value="Tryptophan synthase beta subunit-like PLP-dependent enzymes"/>
    <property type="match status" value="1"/>
</dbReference>
<evidence type="ECO:0000259" key="5">
    <source>
        <dbReference type="Pfam" id="PF00291"/>
    </source>
</evidence>
<dbReference type="RefSeq" id="WP_039589875.1">
    <property type="nucleotide sequence ID" value="NZ_CP142104.1"/>
</dbReference>
<protein>
    <recommendedName>
        <fullName evidence="5">Tryptophan synthase beta chain-like PALP domain-containing protein</fullName>
    </recommendedName>
</protein>
<dbReference type="GO" id="GO:0006565">
    <property type="term" value="P:L-serine catabolic process"/>
    <property type="evidence" value="ECO:0007669"/>
    <property type="project" value="TreeGrafter"/>
</dbReference>
<dbReference type="Gene3D" id="3.40.50.1100">
    <property type="match status" value="2"/>
</dbReference>
<dbReference type="FunFam" id="3.40.50.1100:FF:000005">
    <property type="entry name" value="Threonine dehydratase catabolic"/>
    <property type="match status" value="1"/>
</dbReference>
<keyword evidence="4" id="KW-0456">Lyase</keyword>
<dbReference type="EMBL" id="JQGJ01000003">
    <property type="protein sequence ID" value="KHK65659.1"/>
    <property type="molecule type" value="Genomic_DNA"/>
</dbReference>
<evidence type="ECO:0000256" key="4">
    <source>
        <dbReference type="ARBA" id="ARBA00023239"/>
    </source>
</evidence>
<evidence type="ECO:0000256" key="2">
    <source>
        <dbReference type="ARBA" id="ARBA00010869"/>
    </source>
</evidence>
<comment type="cofactor">
    <cofactor evidence="1">
        <name>pyridoxal 5'-phosphate</name>
        <dbReference type="ChEBI" id="CHEBI:597326"/>
    </cofactor>
</comment>
<sequence>MYPLTLDDIEQAARQVYQVMPATAQYAWPLLAKRLGCTVWVKHENHTPTGAFKVRGGITFMHWLKREHPQAKGIVTATRGNHGQSQALAASAAGLRALIVVPEGNSVEKNDAMRAFGGEVIEYGRDFDEAREEAARLAQAQGLYLVPPFHTELVKGVATYALELFTAVPDLDTVYVPIGCGSGICAVIAARDALGLQTQVVGVVSTEATAAKRSFETGKICETASANTFADGLAVRKPIPEAFAVYGAGAARIVAVSDQEIAEAMCVYYTDTHNLAEGAGAAALAALIQERGKMEGKKVGVILSGGNVDRSVYARVIG</sequence>
<keyword evidence="3" id="KW-0663">Pyridoxal phosphate</keyword>
<dbReference type="PANTHER" id="PTHR48078:SF7">
    <property type="entry name" value="BLL6502 PROTEIN"/>
    <property type="match status" value="1"/>
</dbReference>
<dbReference type="GO" id="GO:0006567">
    <property type="term" value="P:L-threonine catabolic process"/>
    <property type="evidence" value="ECO:0007669"/>
    <property type="project" value="TreeGrafter"/>
</dbReference>
<dbReference type="AlphaFoldDB" id="A0A0B1Z3T3"/>
<dbReference type="InterPro" id="IPR036052">
    <property type="entry name" value="TrpB-like_PALP_sf"/>
</dbReference>
<comment type="caution">
    <text evidence="6">The sequence shown here is derived from an EMBL/GenBank/DDBJ whole genome shotgun (WGS) entry which is preliminary data.</text>
</comment>
<dbReference type="NCBIfam" id="NF004771">
    <property type="entry name" value="PRK06110.1"/>
    <property type="match status" value="1"/>
</dbReference>
<dbReference type="Proteomes" id="UP000030949">
    <property type="component" value="Unassembled WGS sequence"/>
</dbReference>
<dbReference type="GO" id="GO:0004794">
    <property type="term" value="F:threonine deaminase activity"/>
    <property type="evidence" value="ECO:0007669"/>
    <property type="project" value="TreeGrafter"/>
</dbReference>
<evidence type="ECO:0000313" key="7">
    <source>
        <dbReference type="Proteomes" id="UP000030949"/>
    </source>
</evidence>
<dbReference type="CDD" id="cd01562">
    <property type="entry name" value="Thr-dehyd"/>
    <property type="match status" value="1"/>
</dbReference>
<evidence type="ECO:0000313" key="6">
    <source>
        <dbReference type="EMBL" id="KHK65659.1"/>
    </source>
</evidence>
<dbReference type="GO" id="GO:0009097">
    <property type="term" value="P:isoleucine biosynthetic process"/>
    <property type="evidence" value="ECO:0007669"/>
    <property type="project" value="TreeGrafter"/>
</dbReference>
<comment type="similarity">
    <text evidence="2">Belongs to the serine/threonine dehydratase family.</text>
</comment>
<name>A0A0B1Z3T3_9PSED</name>
<dbReference type="InterPro" id="IPR001926">
    <property type="entry name" value="TrpB-like_PALP"/>
</dbReference>
<dbReference type="Pfam" id="PF00291">
    <property type="entry name" value="PALP"/>
    <property type="match status" value="1"/>
</dbReference>